<comment type="caution">
    <text evidence="12">Lacks conserved residue(s) required for the propagation of feature annotation.</text>
</comment>
<feature type="domain" description="Myosin motor" evidence="17">
    <location>
        <begin position="1"/>
        <end position="144"/>
    </location>
</feature>
<reference evidence="18" key="1">
    <citation type="submission" date="2016-05" db="EMBL/GenBank/DDBJ databases">
        <authorList>
            <person name="Lavstsen T."/>
            <person name="Jespersen J.S."/>
        </authorList>
    </citation>
    <scope>NUCLEOTIDE SEQUENCE</scope>
    <source>
        <tissue evidence="18">Brain</tissue>
    </source>
</reference>
<dbReference type="PANTHER" id="PTHR22692:SF24">
    <property type="entry name" value="MYOSIN VIIB"/>
    <property type="match status" value="1"/>
</dbReference>
<evidence type="ECO:0000256" key="12">
    <source>
        <dbReference type="PROSITE-ProRule" id="PRU00782"/>
    </source>
</evidence>
<reference evidence="18" key="2">
    <citation type="submission" date="2016-06" db="EMBL/GenBank/DDBJ databases">
        <title>The genome of a short-lived fish provides insights into sex chromosome evolution and the genetic control of aging.</title>
        <authorList>
            <person name="Reichwald K."/>
            <person name="Felder M."/>
            <person name="Petzold A."/>
            <person name="Koch P."/>
            <person name="Groth M."/>
            <person name="Platzer M."/>
        </authorList>
    </citation>
    <scope>NUCLEOTIDE SEQUENCE</scope>
    <source>
        <tissue evidence="18">Brain</tissue>
    </source>
</reference>
<dbReference type="GO" id="GO:0005524">
    <property type="term" value="F:ATP binding"/>
    <property type="evidence" value="ECO:0007669"/>
    <property type="project" value="UniProtKB-KW"/>
</dbReference>
<dbReference type="SMART" id="SM00139">
    <property type="entry name" value="MyTH4"/>
    <property type="match status" value="2"/>
</dbReference>
<evidence type="ECO:0000259" key="17">
    <source>
        <dbReference type="PROSITE" id="PS51456"/>
    </source>
</evidence>
<dbReference type="InterPro" id="IPR001452">
    <property type="entry name" value="SH3_domain"/>
</dbReference>
<feature type="compositionally biased region" description="Low complexity" evidence="13">
    <location>
        <begin position="527"/>
        <end position="547"/>
    </location>
</feature>
<evidence type="ECO:0000256" key="6">
    <source>
        <dbReference type="ARBA" id="ARBA00022741"/>
    </source>
</evidence>
<keyword evidence="4" id="KW-0963">Cytoplasm</keyword>
<evidence type="ECO:0000256" key="8">
    <source>
        <dbReference type="ARBA" id="ARBA00023123"/>
    </source>
</evidence>
<dbReference type="Pfam" id="PF21989">
    <property type="entry name" value="RA_2"/>
    <property type="match status" value="1"/>
</dbReference>
<evidence type="ECO:0000256" key="11">
    <source>
        <dbReference type="PROSITE-ProRule" id="PRU00192"/>
    </source>
</evidence>
<dbReference type="InterPro" id="IPR019749">
    <property type="entry name" value="Band_41_domain"/>
</dbReference>
<feature type="compositionally biased region" description="Pro residues" evidence="13">
    <location>
        <begin position="432"/>
        <end position="443"/>
    </location>
</feature>
<evidence type="ECO:0000259" key="16">
    <source>
        <dbReference type="PROSITE" id="PS51016"/>
    </source>
</evidence>
<dbReference type="InterPro" id="IPR041794">
    <property type="entry name" value="MyoVII_FERM_C2"/>
</dbReference>
<dbReference type="InterPro" id="IPR027417">
    <property type="entry name" value="P-loop_NTPase"/>
</dbReference>
<keyword evidence="6" id="KW-0547">Nucleotide-binding</keyword>
<dbReference type="InterPro" id="IPR011993">
    <property type="entry name" value="PH-like_dom_sf"/>
</dbReference>
<dbReference type="Gene3D" id="1.25.40.530">
    <property type="entry name" value="MyTH4 domain"/>
    <property type="match status" value="2"/>
</dbReference>
<dbReference type="GO" id="GO:0005737">
    <property type="term" value="C:cytoplasm"/>
    <property type="evidence" value="ECO:0007669"/>
    <property type="project" value="UniProtKB-SubCell"/>
</dbReference>
<dbReference type="PROSITE" id="PS51016">
    <property type="entry name" value="MYTH4"/>
    <property type="match status" value="2"/>
</dbReference>
<evidence type="ECO:0000256" key="1">
    <source>
        <dbReference type="ARBA" id="ARBA00004496"/>
    </source>
</evidence>
<organism evidence="18">
    <name type="scientific">Nothobranchius furzeri</name>
    <name type="common">Turquoise killifish</name>
    <dbReference type="NCBI Taxonomy" id="105023"/>
    <lineage>
        <taxon>Eukaryota</taxon>
        <taxon>Metazoa</taxon>
        <taxon>Chordata</taxon>
        <taxon>Craniata</taxon>
        <taxon>Vertebrata</taxon>
        <taxon>Euteleostomi</taxon>
        <taxon>Actinopterygii</taxon>
        <taxon>Neopterygii</taxon>
        <taxon>Teleostei</taxon>
        <taxon>Neoteleostei</taxon>
        <taxon>Acanthomorphata</taxon>
        <taxon>Ovalentaria</taxon>
        <taxon>Atherinomorphae</taxon>
        <taxon>Cyprinodontiformes</taxon>
        <taxon>Nothobranchiidae</taxon>
        <taxon>Nothobranchius</taxon>
    </lineage>
</organism>
<evidence type="ECO:0000313" key="18">
    <source>
        <dbReference type="EMBL" id="SBP45836.1"/>
    </source>
</evidence>
<feature type="domain" description="FERM" evidence="15">
    <location>
        <begin position="1141"/>
        <end position="1445"/>
    </location>
</feature>
<evidence type="ECO:0000256" key="5">
    <source>
        <dbReference type="ARBA" id="ARBA00022737"/>
    </source>
</evidence>
<dbReference type="PROSITE" id="PS51456">
    <property type="entry name" value="MYOSIN_MOTOR"/>
    <property type="match status" value="2"/>
</dbReference>
<dbReference type="InterPro" id="IPR029071">
    <property type="entry name" value="Ubiquitin-like_domsf"/>
</dbReference>
<dbReference type="InterPro" id="IPR041793">
    <property type="entry name" value="MyoVII_FERM_C1"/>
</dbReference>
<feature type="domain" description="MyTH4" evidence="16">
    <location>
        <begin position="484"/>
        <end position="743"/>
    </location>
</feature>
<dbReference type="CDD" id="cd13199">
    <property type="entry name" value="FERM_C2_MyoVII"/>
    <property type="match status" value="1"/>
</dbReference>
<dbReference type="SUPFAM" id="SSF54236">
    <property type="entry name" value="Ubiquitin-like"/>
    <property type="match status" value="2"/>
</dbReference>
<accession>A0A1A7ZU54</accession>
<dbReference type="EMBL" id="HADY01007351">
    <property type="protein sequence ID" value="SBP45836.1"/>
    <property type="molecule type" value="Transcribed_RNA"/>
</dbReference>
<dbReference type="InterPro" id="IPR002404">
    <property type="entry name" value="IRS_PTB"/>
</dbReference>
<dbReference type="PROSITE" id="PS50057">
    <property type="entry name" value="FERM_3"/>
    <property type="match status" value="1"/>
</dbReference>
<keyword evidence="7" id="KW-0067">ATP-binding</keyword>
<dbReference type="Gene3D" id="1.20.5.190">
    <property type="match status" value="1"/>
</dbReference>
<evidence type="ECO:0000259" key="15">
    <source>
        <dbReference type="PROSITE" id="PS50057"/>
    </source>
</evidence>
<dbReference type="InterPro" id="IPR038185">
    <property type="entry name" value="MyTH4_dom_sf"/>
</dbReference>
<dbReference type="Pfam" id="PF00612">
    <property type="entry name" value="IQ"/>
    <property type="match status" value="2"/>
</dbReference>
<dbReference type="Gene3D" id="2.30.29.30">
    <property type="entry name" value="Pleckstrin-homology domain (PH domain)/Phosphotyrosine-binding domain (PTB)"/>
    <property type="match status" value="2"/>
</dbReference>
<dbReference type="PROSITE" id="PS50002">
    <property type="entry name" value="SH3"/>
    <property type="match status" value="1"/>
</dbReference>
<evidence type="ECO:0000256" key="7">
    <source>
        <dbReference type="ARBA" id="ARBA00022840"/>
    </source>
</evidence>
<dbReference type="Pfam" id="PF00784">
    <property type="entry name" value="MyTH4"/>
    <property type="match status" value="1"/>
</dbReference>
<dbReference type="GO" id="GO:0016459">
    <property type="term" value="C:myosin complex"/>
    <property type="evidence" value="ECO:0007669"/>
    <property type="project" value="UniProtKB-KW"/>
</dbReference>
<dbReference type="InterPro" id="IPR000857">
    <property type="entry name" value="MyTH4_dom"/>
</dbReference>
<dbReference type="SUPFAM" id="SSF47031">
    <property type="entry name" value="Second domain of FERM"/>
    <property type="match status" value="1"/>
</dbReference>
<keyword evidence="3 11" id="KW-0728">SH3 domain</keyword>
<feature type="domain" description="SH3" evidence="14">
    <location>
        <begin position="852"/>
        <end position="918"/>
    </location>
</feature>
<keyword evidence="8 12" id="KW-0518">Myosin</keyword>
<dbReference type="GO" id="GO:0003779">
    <property type="term" value="F:actin binding"/>
    <property type="evidence" value="ECO:0007669"/>
    <property type="project" value="UniProtKB-KW"/>
</dbReference>
<feature type="domain" description="MyTH4" evidence="16">
    <location>
        <begin position="986"/>
        <end position="1135"/>
    </location>
</feature>
<evidence type="ECO:0000259" key="14">
    <source>
        <dbReference type="PROSITE" id="PS50002"/>
    </source>
</evidence>
<dbReference type="GO" id="GO:0003774">
    <property type="term" value="F:cytoskeletal motor activity"/>
    <property type="evidence" value="ECO:0007669"/>
    <property type="project" value="InterPro"/>
</dbReference>
<dbReference type="Pfam" id="PF21998">
    <property type="entry name" value="FERM_C1_MyoVII"/>
    <property type="match status" value="1"/>
</dbReference>
<proteinExistence type="inferred from homology"/>
<dbReference type="Pfam" id="PF00063">
    <property type="entry name" value="Myosin_head"/>
    <property type="match status" value="2"/>
</dbReference>
<dbReference type="Gene3D" id="1.20.80.10">
    <property type="match status" value="1"/>
</dbReference>
<feature type="non-terminal residue" evidence="18">
    <location>
        <position position="1452"/>
    </location>
</feature>
<dbReference type="InterPro" id="IPR000048">
    <property type="entry name" value="IQ_motif_EF-hand-BS"/>
</dbReference>
<evidence type="ECO:0000256" key="10">
    <source>
        <dbReference type="ARBA" id="ARBA00023203"/>
    </source>
</evidence>
<dbReference type="CDD" id="cd17092">
    <property type="entry name" value="FERM1_F1_Myosin-VII"/>
    <property type="match status" value="1"/>
</dbReference>
<dbReference type="InterPro" id="IPR000299">
    <property type="entry name" value="FERM_domain"/>
</dbReference>
<feature type="domain" description="Myosin motor" evidence="17">
    <location>
        <begin position="145"/>
        <end position="257"/>
    </location>
</feature>
<feature type="compositionally biased region" description="Basic and acidic residues" evidence="13">
    <location>
        <begin position="368"/>
        <end position="390"/>
    </location>
</feature>
<sequence>MKILTFSEAQFQEILRLLAAILHLGNIRFEASTKDNLETSDVAKSEHFGIAASLLEVQNSALATSLTHRSFMTNRERLEQEEYRKEGVVWDNIKFSDNQKILDLLAGKPCNLLALIDEETQFPKGSDHTLLTKMNDMHKRNKIYPFFIRCFKPNNDKQSEMFDRELCLRQLRYSGMMDTIRIRKLGYPVRHTFEDFLNRYRVLLKTTDAHDVVLERLREEELSRVAVVIQRVMLGHRDRKSFLKKRRAAVVLQKHWRGHSERIQQRKVQQGFTRLVSQVRSRTLQSHFYKQRAAAITIQKQVRGFMVRSDYKRRRQQIAAQVLLQGQIATELQQRLLQVVAEQTIAAPENAYEQDSEEVEYQELIHMEESEKEESLKEESLKEESLKEESLKEEEEEQSAEQNPSRVKVFKEPVEEISEKPEPRMEIVITPASPPRTPTPSPEEMPSLGQEDEVFYDSSNAESDPFSFYNYSKKYFQNNVSHDHTPQRLRQSLLLHEDEGDALASLSVWWIILRFMGDLPEPKSADSISQLSSTMSQSTTSQSTLSRLLPQKHGRRLSSIVGLDMKILRKNKKKHSTGNRRASAIPEESEDFIEEEEDILVGEGPTLDRPLTSLQKLHYIVGYGLERRGIRDEIYCQICKQLAAGKKELIDVSVTLTNGESVGVQLDSASTSAEVCQAVADKIGLRETYGFSLYISFYEKLWSLSSCGKHVMDAVSQCEQEMRRQGREERDTPWHLSIRKELFTPWHDCSLDPVGTDLIYRQVITGIKSGEYVSDKEDEFVVAVNCFGVIFMERKEKTLVEIPYLEVKKISMTSDNHQTTTLATVRGEYVLKCAEAADMVNVLEFIVKELRRRSRYAVVLQDVNKHDDPMLLVCKRGDLLLVDKEEKHSQDENWFRATNRRTSSSGAVSMDSVQFLPTLTNPTEEMLQPFRPNIRRASNAGNIPITEETVAPVSLKGFALENFRSAGKDGGRGASKGVTREKLWVFSRDPIKQPLMKTLVRNSELSGLACNAFTAILKYMGDYPIKHSRSPLELTEQIFGSAVRHKALQDEIYCQIMRQMTNNSSSLSVERGWQLMWLCSGLFPPSPNLKTYAQRFLESRRKDPLSAGCLRRLQEICSKEPRKLPPHQAEVEAIQQNSTQIFYKVHFPNDTNDLLEVTSTTTNKELRCRIASFLRLSSADGYGLYMKTTQKVTTSLDEDKYFFDNIQQPSELPKKAKKAKEGHLINLPCLVIFKRKLWFNVIPGKDLVADMTFHFPQELPRYLRGYHSCTKEDMVNLGGLLFRATVDSDRSQFVMIPKMLNELVPADQLKIMSPEDWKKNIISSYNRQSGNTVQEAKVAFLRTISCWPTFGCAFFEVKQTCEPDYPNILWIAIHKKGVSLIDPQTKELQVMHPFNRITEWSSKGNVFQMTFRTMVRGVVFVCETPQAYTMEDLVSSYVRMYEELKQYSRPKN</sequence>
<feature type="region of interest" description="Disordered" evidence="13">
    <location>
        <begin position="523"/>
        <end position="547"/>
    </location>
</feature>
<evidence type="ECO:0000256" key="4">
    <source>
        <dbReference type="ARBA" id="ARBA00022490"/>
    </source>
</evidence>
<evidence type="ECO:0000256" key="13">
    <source>
        <dbReference type="SAM" id="MobiDB-lite"/>
    </source>
</evidence>
<dbReference type="Gene3D" id="1.20.58.530">
    <property type="match status" value="1"/>
</dbReference>
<dbReference type="InterPro" id="IPR036961">
    <property type="entry name" value="Kinesin_motor_dom_sf"/>
</dbReference>
<keyword evidence="5" id="KW-0677">Repeat</keyword>
<dbReference type="InterPro" id="IPR019748">
    <property type="entry name" value="FERM_central"/>
</dbReference>
<keyword evidence="9" id="KW-0505">Motor protein</keyword>
<evidence type="ECO:0000256" key="3">
    <source>
        <dbReference type="ARBA" id="ARBA00022443"/>
    </source>
</evidence>
<protein>
    <submittedName>
        <fullName evidence="18">Myosin VIIBb</fullName>
    </submittedName>
</protein>
<dbReference type="Gene3D" id="1.20.120.720">
    <property type="entry name" value="Myosin VI head, motor domain, U50 subdomain"/>
    <property type="match status" value="1"/>
</dbReference>
<dbReference type="Gene3D" id="3.10.20.90">
    <property type="entry name" value="Phosphatidylinositol 3-kinase Catalytic Subunit, Chain A, domain 1"/>
    <property type="match status" value="1"/>
</dbReference>
<dbReference type="PROSITE" id="PS50096">
    <property type="entry name" value="IQ"/>
    <property type="match status" value="3"/>
</dbReference>
<keyword evidence="10 12" id="KW-0009">Actin-binding</keyword>
<dbReference type="InterPro" id="IPR014352">
    <property type="entry name" value="FERM/acyl-CoA-bd_prot_sf"/>
</dbReference>
<dbReference type="Pfam" id="PF02174">
    <property type="entry name" value="IRS"/>
    <property type="match status" value="1"/>
</dbReference>
<comment type="subcellular location">
    <subcellularLocation>
        <location evidence="1">Cytoplasm</location>
    </subcellularLocation>
</comment>
<dbReference type="InterPro" id="IPR001609">
    <property type="entry name" value="Myosin_head_motor_dom-like"/>
</dbReference>
<dbReference type="SMART" id="SM00295">
    <property type="entry name" value="B41"/>
    <property type="match status" value="1"/>
</dbReference>
<evidence type="ECO:0000256" key="9">
    <source>
        <dbReference type="ARBA" id="ARBA00023175"/>
    </source>
</evidence>
<dbReference type="SMART" id="SM00242">
    <property type="entry name" value="MYSc"/>
    <property type="match status" value="1"/>
</dbReference>
<feature type="region of interest" description="Disordered" evidence="13">
    <location>
        <begin position="368"/>
        <end position="407"/>
    </location>
</feature>
<dbReference type="SMART" id="SM00015">
    <property type="entry name" value="IQ"/>
    <property type="match status" value="3"/>
</dbReference>
<dbReference type="SUPFAM" id="SSF52540">
    <property type="entry name" value="P-loop containing nucleoside triphosphate hydrolases"/>
    <property type="match status" value="1"/>
</dbReference>
<dbReference type="SUPFAM" id="SSF50729">
    <property type="entry name" value="PH domain-like"/>
    <property type="match status" value="1"/>
</dbReference>
<gene>
    <name evidence="18" type="primary">MYO7BB</name>
</gene>
<dbReference type="InterPro" id="IPR051567">
    <property type="entry name" value="Unconventional_Myosin_ATPase"/>
</dbReference>
<name>A0A1A7ZU54_NOTFU</name>
<dbReference type="Gene3D" id="2.30.30.40">
    <property type="entry name" value="SH3 Domains"/>
    <property type="match status" value="1"/>
</dbReference>
<dbReference type="Gene3D" id="3.40.850.10">
    <property type="entry name" value="Kinesin motor domain"/>
    <property type="match status" value="1"/>
</dbReference>
<comment type="similarity">
    <text evidence="2 12">Belongs to the TRAFAC class myosin-kinesin ATPase superfamily. Myosin family.</text>
</comment>
<dbReference type="CDD" id="cd14473">
    <property type="entry name" value="FERM_B-lobe"/>
    <property type="match status" value="1"/>
</dbReference>
<evidence type="ECO:0000256" key="2">
    <source>
        <dbReference type="ARBA" id="ARBA00008314"/>
    </source>
</evidence>
<feature type="region of interest" description="Disordered" evidence="13">
    <location>
        <begin position="429"/>
        <end position="448"/>
    </location>
</feature>
<dbReference type="PANTHER" id="PTHR22692">
    <property type="entry name" value="MYOSIN VII, XV"/>
    <property type="match status" value="1"/>
</dbReference>
<dbReference type="InterPro" id="IPR035963">
    <property type="entry name" value="FERM_2"/>
</dbReference>